<sequence length="98" mass="10225">MCCIMFCLRSPSGRRDVEIRRRGGNFGRACRGAESLLRVGAQATAVTQGGGDSPPIPGSGRALAAHSSCLHEANTAKTDVECHFRGLESACGESTKSS</sequence>
<proteinExistence type="predicted"/>
<dbReference type="EMBL" id="CASHTH010002665">
    <property type="protein sequence ID" value="CAI8033425.1"/>
    <property type="molecule type" value="Genomic_DNA"/>
</dbReference>
<evidence type="ECO:0000313" key="2">
    <source>
        <dbReference type="Proteomes" id="UP001174909"/>
    </source>
</evidence>
<reference evidence="1" key="1">
    <citation type="submission" date="2023-03" db="EMBL/GenBank/DDBJ databases">
        <authorList>
            <person name="Steffen K."/>
            <person name="Cardenas P."/>
        </authorList>
    </citation>
    <scope>NUCLEOTIDE SEQUENCE</scope>
</reference>
<dbReference type="Proteomes" id="UP001174909">
    <property type="component" value="Unassembled WGS sequence"/>
</dbReference>
<keyword evidence="2" id="KW-1185">Reference proteome</keyword>
<dbReference type="AlphaFoldDB" id="A0AA35SNM7"/>
<accession>A0AA35SNM7</accession>
<comment type="caution">
    <text evidence="1">The sequence shown here is derived from an EMBL/GenBank/DDBJ whole genome shotgun (WGS) entry which is preliminary data.</text>
</comment>
<evidence type="ECO:0000313" key="1">
    <source>
        <dbReference type="EMBL" id="CAI8033425.1"/>
    </source>
</evidence>
<gene>
    <name evidence="1" type="ORF">GBAR_LOCUS18853</name>
</gene>
<name>A0AA35SNM7_GEOBA</name>
<protein>
    <submittedName>
        <fullName evidence="1">Uncharacterized protein</fullName>
    </submittedName>
</protein>
<organism evidence="1 2">
    <name type="scientific">Geodia barretti</name>
    <name type="common">Barrett's horny sponge</name>
    <dbReference type="NCBI Taxonomy" id="519541"/>
    <lineage>
        <taxon>Eukaryota</taxon>
        <taxon>Metazoa</taxon>
        <taxon>Porifera</taxon>
        <taxon>Demospongiae</taxon>
        <taxon>Heteroscleromorpha</taxon>
        <taxon>Tetractinellida</taxon>
        <taxon>Astrophorina</taxon>
        <taxon>Geodiidae</taxon>
        <taxon>Geodia</taxon>
    </lineage>
</organism>